<keyword evidence="1" id="KW-1133">Transmembrane helix</keyword>
<dbReference type="OrthoDB" id="2126698at2759"/>
<protein>
    <submittedName>
        <fullName evidence="2">Uncharacterized protein</fullName>
    </submittedName>
</protein>
<name>A0A397V3R6_9GLOM</name>
<evidence type="ECO:0000313" key="3">
    <source>
        <dbReference type="Proteomes" id="UP000266673"/>
    </source>
</evidence>
<organism evidence="2 3">
    <name type="scientific">Gigaspora rosea</name>
    <dbReference type="NCBI Taxonomy" id="44941"/>
    <lineage>
        <taxon>Eukaryota</taxon>
        <taxon>Fungi</taxon>
        <taxon>Fungi incertae sedis</taxon>
        <taxon>Mucoromycota</taxon>
        <taxon>Glomeromycotina</taxon>
        <taxon>Glomeromycetes</taxon>
        <taxon>Diversisporales</taxon>
        <taxon>Gigasporaceae</taxon>
        <taxon>Gigaspora</taxon>
    </lineage>
</organism>
<feature type="transmembrane region" description="Helical" evidence="1">
    <location>
        <begin position="12"/>
        <end position="37"/>
    </location>
</feature>
<dbReference type="Proteomes" id="UP000266673">
    <property type="component" value="Unassembled WGS sequence"/>
</dbReference>
<dbReference type="EMBL" id="QKWP01000690">
    <property type="protein sequence ID" value="RIB16258.1"/>
    <property type="molecule type" value="Genomic_DNA"/>
</dbReference>
<reference evidence="2 3" key="1">
    <citation type="submission" date="2018-06" db="EMBL/GenBank/DDBJ databases">
        <title>Comparative genomics reveals the genomic features of Rhizophagus irregularis, R. cerebriforme, R. diaphanum and Gigaspora rosea, and their symbiotic lifestyle signature.</title>
        <authorList>
            <person name="Morin E."/>
            <person name="San Clemente H."/>
            <person name="Chen E.C.H."/>
            <person name="De La Providencia I."/>
            <person name="Hainaut M."/>
            <person name="Kuo A."/>
            <person name="Kohler A."/>
            <person name="Murat C."/>
            <person name="Tang N."/>
            <person name="Roy S."/>
            <person name="Loubradou J."/>
            <person name="Henrissat B."/>
            <person name="Grigoriev I.V."/>
            <person name="Corradi N."/>
            <person name="Roux C."/>
            <person name="Martin F.M."/>
        </authorList>
    </citation>
    <scope>NUCLEOTIDE SEQUENCE [LARGE SCALE GENOMIC DNA]</scope>
    <source>
        <strain evidence="2 3">DAOM 194757</strain>
    </source>
</reference>
<keyword evidence="1" id="KW-0812">Transmembrane</keyword>
<keyword evidence="3" id="KW-1185">Reference proteome</keyword>
<keyword evidence="1" id="KW-0472">Membrane</keyword>
<accession>A0A397V3R6</accession>
<evidence type="ECO:0000313" key="2">
    <source>
        <dbReference type="EMBL" id="RIB16258.1"/>
    </source>
</evidence>
<sequence length="91" mass="10414">MVGMVGDRFSLAIPGIFMVCSEWWAFELISLLSGYFILGLPISIFTAFKLGYGLQDLWFGETVCSIAICIILIIVMWRADWQRQLEECKNK</sequence>
<feature type="transmembrane region" description="Helical" evidence="1">
    <location>
        <begin position="57"/>
        <end position="77"/>
    </location>
</feature>
<evidence type="ECO:0000256" key="1">
    <source>
        <dbReference type="SAM" id="Phobius"/>
    </source>
</evidence>
<gene>
    <name evidence="2" type="ORF">C2G38_2091427</name>
</gene>
<dbReference type="AlphaFoldDB" id="A0A397V3R6"/>
<proteinExistence type="predicted"/>
<comment type="caution">
    <text evidence="2">The sequence shown here is derived from an EMBL/GenBank/DDBJ whole genome shotgun (WGS) entry which is preliminary data.</text>
</comment>